<dbReference type="KEGG" id="ruv:EC9_29780"/>
<dbReference type="InterPro" id="IPR025324">
    <property type="entry name" value="DUF4230"/>
</dbReference>
<evidence type="ECO:0008006" key="3">
    <source>
        <dbReference type="Google" id="ProtNLM"/>
    </source>
</evidence>
<gene>
    <name evidence="1" type="ORF">EC9_29780</name>
</gene>
<organism evidence="1 2">
    <name type="scientific">Rosistilla ulvae</name>
    <dbReference type="NCBI Taxonomy" id="1930277"/>
    <lineage>
        <taxon>Bacteria</taxon>
        <taxon>Pseudomonadati</taxon>
        <taxon>Planctomycetota</taxon>
        <taxon>Planctomycetia</taxon>
        <taxon>Pirellulales</taxon>
        <taxon>Pirellulaceae</taxon>
        <taxon>Rosistilla</taxon>
    </lineage>
</organism>
<proteinExistence type="predicted"/>
<dbReference type="Pfam" id="PF14014">
    <property type="entry name" value="DUF4230"/>
    <property type="match status" value="1"/>
</dbReference>
<evidence type="ECO:0000313" key="1">
    <source>
        <dbReference type="EMBL" id="QDS88783.1"/>
    </source>
</evidence>
<sequence length="218" mass="24236">MKLFALPFIFAGLIASAGGIATYIELNWNSSDSKVVVDSTPTIERITEIGDLCVLKIHTSDMLTAKSNSLKASWMITGDALISLDLTKVRLDQADQVAKALVLEMPALKVLSPRVNHEKTKHWETESVCWHDGWFTRDKLGKNSHLHEMAMKEAQKVVAQVSQSPEYMADARESAERIVTALYAGTGYTVSFQWPDERTNAESAATDTLLTSLNREHR</sequence>
<protein>
    <recommendedName>
        <fullName evidence="3">DUF4230 domain-containing protein</fullName>
    </recommendedName>
</protein>
<reference evidence="1 2" key="1">
    <citation type="submission" date="2019-02" db="EMBL/GenBank/DDBJ databases">
        <title>Deep-cultivation of Planctomycetes and their phenomic and genomic characterization uncovers novel biology.</title>
        <authorList>
            <person name="Wiegand S."/>
            <person name="Jogler M."/>
            <person name="Boedeker C."/>
            <person name="Pinto D."/>
            <person name="Vollmers J."/>
            <person name="Rivas-Marin E."/>
            <person name="Kohn T."/>
            <person name="Peeters S.H."/>
            <person name="Heuer A."/>
            <person name="Rast P."/>
            <person name="Oberbeckmann S."/>
            <person name="Bunk B."/>
            <person name="Jeske O."/>
            <person name="Meyerdierks A."/>
            <person name="Storesund J.E."/>
            <person name="Kallscheuer N."/>
            <person name="Luecker S."/>
            <person name="Lage O.M."/>
            <person name="Pohl T."/>
            <person name="Merkel B.J."/>
            <person name="Hornburger P."/>
            <person name="Mueller R.-W."/>
            <person name="Bruemmer F."/>
            <person name="Labrenz M."/>
            <person name="Spormann A.M."/>
            <person name="Op den Camp H."/>
            <person name="Overmann J."/>
            <person name="Amann R."/>
            <person name="Jetten M.S.M."/>
            <person name="Mascher T."/>
            <person name="Medema M.H."/>
            <person name="Devos D.P."/>
            <person name="Kaster A.-K."/>
            <person name="Ovreas L."/>
            <person name="Rohde M."/>
            <person name="Galperin M.Y."/>
            <person name="Jogler C."/>
        </authorList>
    </citation>
    <scope>NUCLEOTIDE SEQUENCE [LARGE SCALE GENOMIC DNA]</scope>
    <source>
        <strain evidence="1 2">EC9</strain>
    </source>
</reference>
<dbReference type="RefSeq" id="WP_145346228.1">
    <property type="nucleotide sequence ID" value="NZ_CP036261.1"/>
</dbReference>
<evidence type="ECO:0000313" key="2">
    <source>
        <dbReference type="Proteomes" id="UP000319557"/>
    </source>
</evidence>
<accession>A0A517M1M6</accession>
<dbReference type="Proteomes" id="UP000319557">
    <property type="component" value="Chromosome"/>
</dbReference>
<dbReference type="OrthoDB" id="791023at2"/>
<dbReference type="EMBL" id="CP036261">
    <property type="protein sequence ID" value="QDS88783.1"/>
    <property type="molecule type" value="Genomic_DNA"/>
</dbReference>
<name>A0A517M1M6_9BACT</name>
<dbReference type="AlphaFoldDB" id="A0A517M1M6"/>
<keyword evidence="2" id="KW-1185">Reference proteome</keyword>